<accession>A0A4R5VR52</accession>
<dbReference type="Proteomes" id="UP000295132">
    <property type="component" value="Unassembled WGS sequence"/>
</dbReference>
<keyword evidence="2" id="KW-0808">Transferase</keyword>
<gene>
    <name evidence="2" type="ORF">E2K98_14135</name>
</gene>
<evidence type="ECO:0000259" key="1">
    <source>
        <dbReference type="Pfam" id="PF00535"/>
    </source>
</evidence>
<dbReference type="AlphaFoldDB" id="A0A4R5VR52"/>
<protein>
    <submittedName>
        <fullName evidence="2">Glycosyltransferase</fullName>
    </submittedName>
</protein>
<evidence type="ECO:0000313" key="2">
    <source>
        <dbReference type="EMBL" id="TDK60859.1"/>
    </source>
</evidence>
<dbReference type="InterPro" id="IPR001173">
    <property type="entry name" value="Glyco_trans_2-like"/>
</dbReference>
<evidence type="ECO:0000313" key="3">
    <source>
        <dbReference type="Proteomes" id="UP000295132"/>
    </source>
</evidence>
<dbReference type="PANTHER" id="PTHR43179:SF7">
    <property type="entry name" value="RHAMNOSYLTRANSFERASE WBBL"/>
    <property type="match status" value="1"/>
</dbReference>
<comment type="caution">
    <text evidence="2">The sequence shown here is derived from an EMBL/GenBank/DDBJ whole genome shotgun (WGS) entry which is preliminary data.</text>
</comment>
<organism evidence="2 3">
    <name type="scientific">Bacillus salipaludis</name>
    <dbReference type="NCBI Taxonomy" id="2547811"/>
    <lineage>
        <taxon>Bacteria</taxon>
        <taxon>Bacillati</taxon>
        <taxon>Bacillota</taxon>
        <taxon>Bacilli</taxon>
        <taxon>Bacillales</taxon>
        <taxon>Bacillaceae</taxon>
        <taxon>Bacillus</taxon>
    </lineage>
</organism>
<dbReference type="InterPro" id="IPR029044">
    <property type="entry name" value="Nucleotide-diphossugar_trans"/>
</dbReference>
<name>A0A4R5VR52_9BACI</name>
<dbReference type="EMBL" id="SMYO01000006">
    <property type="protein sequence ID" value="TDK60859.1"/>
    <property type="molecule type" value="Genomic_DNA"/>
</dbReference>
<dbReference type="SUPFAM" id="SSF53448">
    <property type="entry name" value="Nucleotide-diphospho-sugar transferases"/>
    <property type="match status" value="1"/>
</dbReference>
<reference evidence="2 3" key="1">
    <citation type="submission" date="2019-03" db="EMBL/GenBank/DDBJ databases">
        <title>Bacillus niacini sp. nov. a Nicotinate-Metabolizing Mesophile Isolated from Soil.</title>
        <authorList>
            <person name="Zhang G."/>
        </authorList>
    </citation>
    <scope>NUCLEOTIDE SEQUENCE [LARGE SCALE GENOMIC DNA]</scope>
    <source>
        <strain evidence="2 3">WN066</strain>
    </source>
</reference>
<dbReference type="Pfam" id="PF00535">
    <property type="entry name" value="Glycos_transf_2"/>
    <property type="match status" value="1"/>
</dbReference>
<feature type="domain" description="Glycosyltransferase 2-like" evidence="1">
    <location>
        <begin position="7"/>
        <end position="179"/>
    </location>
</feature>
<dbReference type="PANTHER" id="PTHR43179">
    <property type="entry name" value="RHAMNOSYLTRANSFERASE WBBL"/>
    <property type="match status" value="1"/>
</dbReference>
<dbReference type="Gene3D" id="3.90.550.10">
    <property type="entry name" value="Spore Coat Polysaccharide Biosynthesis Protein SpsA, Chain A"/>
    <property type="match status" value="1"/>
</dbReference>
<sequence length="405" mass="46825">MFLPYYSFVILCFNNWSLSKQAITSLIESLDVSYFQKGIELIIINNGSEDYTTLGILEMERQYQGQIHIIPVHKHENMGYPVGINCGLEHCSGEIISILSNDLVFPENWFDGIRKTMEEDPAIGVAVPYLSYGSGPQHLGVTFHSLDAMKEFAKNFMESHKENTIYLDRVIGACMVFKKNVIELIGGNDFWYGIGNYDDDDWSLRVRIAGFKLALVGGSFVHHIGCITFNQDPQSLNSALTSNYYKFQNKWKLYTHDEKAREQLITTTRFNKDLHFYPVKIGQFREPIINRNPQSGQLNIIVVADWSSQISNWKEKIGEIASNNQENSRFTFWIPSKYYGFWNYELEIKQGLGKQELDVTFLNDDIPHINLLQFLSQFDKFVTFEKDHVNRYLKSLAQHCLLDLI</sequence>
<dbReference type="GO" id="GO:0016740">
    <property type="term" value="F:transferase activity"/>
    <property type="evidence" value="ECO:0007669"/>
    <property type="project" value="UniProtKB-KW"/>
</dbReference>
<proteinExistence type="predicted"/>